<gene>
    <name evidence="1" type="ORF">FB476_2325</name>
</gene>
<dbReference type="PANTHER" id="PTHR10285">
    <property type="entry name" value="URIDINE KINASE"/>
    <property type="match status" value="1"/>
</dbReference>
<comment type="caution">
    <text evidence="1">The sequence shown here is derived from an EMBL/GenBank/DDBJ whole genome shotgun (WGS) entry which is preliminary data.</text>
</comment>
<dbReference type="Gene3D" id="3.40.50.300">
    <property type="entry name" value="P-loop containing nucleotide triphosphate hydrolases"/>
    <property type="match status" value="1"/>
</dbReference>
<dbReference type="RefSeq" id="WP_141818931.1">
    <property type="nucleotide sequence ID" value="NZ_BAAAIL010000002.1"/>
</dbReference>
<evidence type="ECO:0000313" key="2">
    <source>
        <dbReference type="Proteomes" id="UP000315133"/>
    </source>
</evidence>
<protein>
    <submittedName>
        <fullName evidence="1">Uridine kinase</fullName>
    </submittedName>
</protein>
<keyword evidence="1" id="KW-0808">Transferase</keyword>
<proteinExistence type="predicted"/>
<dbReference type="AlphaFoldDB" id="A0A543KQS0"/>
<reference evidence="1 2" key="1">
    <citation type="submission" date="2019-06" db="EMBL/GenBank/DDBJ databases">
        <title>Sequencing the genomes of 1000 actinobacteria strains.</title>
        <authorList>
            <person name="Klenk H.-P."/>
        </authorList>
    </citation>
    <scope>NUCLEOTIDE SEQUENCE [LARGE SCALE GENOMIC DNA]</scope>
    <source>
        <strain evidence="1 2">DSM 12362</strain>
    </source>
</reference>
<accession>A0A543KQS0</accession>
<sequence>MDPAAPPLARVLLVAGPSGSGKSRLARRLHEQHGWPLLQLDDFYHEGDAPGLPMSPLGLVDWDDVGSWDLEAAVTAIERLCRTGRTDVPRYDISTSSRTGQHVVELGGAPFVVAEGIFAADVVAPLRERGLLERAWSVHHHPWVTFARRLARDLAEHRKPPLTLWRRGHVLRRAEPGIVAAHQALGAEPVRAKIAERLAEELGSQAADAGRSRPTGGTRG</sequence>
<dbReference type="OrthoDB" id="3691767at2"/>
<dbReference type="Proteomes" id="UP000315133">
    <property type="component" value="Unassembled WGS sequence"/>
</dbReference>
<keyword evidence="1" id="KW-0418">Kinase</keyword>
<evidence type="ECO:0000313" key="1">
    <source>
        <dbReference type="EMBL" id="TQM97415.1"/>
    </source>
</evidence>
<dbReference type="EMBL" id="VFPU01000001">
    <property type="protein sequence ID" value="TQM97415.1"/>
    <property type="molecule type" value="Genomic_DNA"/>
</dbReference>
<organism evidence="1 2">
    <name type="scientific">Ornithinimicrobium humiphilum</name>
    <dbReference type="NCBI Taxonomy" id="125288"/>
    <lineage>
        <taxon>Bacteria</taxon>
        <taxon>Bacillati</taxon>
        <taxon>Actinomycetota</taxon>
        <taxon>Actinomycetes</taxon>
        <taxon>Micrococcales</taxon>
        <taxon>Ornithinimicrobiaceae</taxon>
        <taxon>Ornithinimicrobium</taxon>
    </lineage>
</organism>
<dbReference type="InterPro" id="IPR027417">
    <property type="entry name" value="P-loop_NTPase"/>
</dbReference>
<dbReference type="Pfam" id="PF13671">
    <property type="entry name" value="AAA_33"/>
    <property type="match status" value="1"/>
</dbReference>
<dbReference type="SUPFAM" id="SSF52540">
    <property type="entry name" value="P-loop containing nucleoside triphosphate hydrolases"/>
    <property type="match status" value="1"/>
</dbReference>
<name>A0A543KQS0_9MICO</name>
<keyword evidence="2" id="KW-1185">Reference proteome</keyword>
<dbReference type="GO" id="GO:0016301">
    <property type="term" value="F:kinase activity"/>
    <property type="evidence" value="ECO:0007669"/>
    <property type="project" value="UniProtKB-KW"/>
</dbReference>
<dbReference type="PRINTS" id="PR00988">
    <property type="entry name" value="URIDINKINASE"/>
</dbReference>